<evidence type="ECO:0000313" key="7">
    <source>
        <dbReference type="Proteomes" id="UP000001508"/>
    </source>
</evidence>
<dbReference type="Pfam" id="PF00383">
    <property type="entry name" value="dCMP_cyt_deam_1"/>
    <property type="match status" value="1"/>
</dbReference>
<proteinExistence type="inferred from homology"/>
<keyword evidence="4" id="KW-0862">Zinc</keyword>
<dbReference type="FunFam" id="3.40.140.10:FF:000011">
    <property type="entry name" value="tRNA-specific adenosine deaminase"/>
    <property type="match status" value="1"/>
</dbReference>
<feature type="domain" description="CMP/dCMP-type deaminase" evidence="5">
    <location>
        <begin position="1"/>
        <end position="143"/>
    </location>
</feature>
<keyword evidence="2" id="KW-0479">Metal-binding</keyword>
<dbReference type="InterPro" id="IPR016193">
    <property type="entry name" value="Cytidine_deaminase-like"/>
</dbReference>
<gene>
    <name evidence="6" type="ordered locus">DaAHT2_2340</name>
</gene>
<dbReference type="HOGENOM" id="CLU_025810_5_2_7"/>
<dbReference type="EC" id="3.5.4.3" evidence="6"/>
<dbReference type="STRING" id="589865.DaAHT2_2340"/>
<evidence type="ECO:0000259" key="5">
    <source>
        <dbReference type="PROSITE" id="PS51747"/>
    </source>
</evidence>
<dbReference type="GO" id="GO:0006152">
    <property type="term" value="P:purine nucleoside catabolic process"/>
    <property type="evidence" value="ECO:0007669"/>
    <property type="project" value="TreeGrafter"/>
</dbReference>
<keyword evidence="3 6" id="KW-0378">Hydrolase</keyword>
<dbReference type="PANTHER" id="PTHR11079">
    <property type="entry name" value="CYTOSINE DEAMINASE FAMILY MEMBER"/>
    <property type="match status" value="1"/>
</dbReference>
<comment type="similarity">
    <text evidence="1">Belongs to the cytidine and deoxycytidylate deaminase family.</text>
</comment>
<dbReference type="RefSeq" id="WP_013164519.1">
    <property type="nucleotide sequence ID" value="NC_014216.1"/>
</dbReference>
<accession>D6Z718</accession>
<dbReference type="eggNOG" id="COG0590">
    <property type="taxonomic scope" value="Bacteria"/>
</dbReference>
<keyword evidence="7" id="KW-1185">Reference proteome</keyword>
<dbReference type="KEGG" id="dak:DaAHT2_2340"/>
<dbReference type="Gene3D" id="3.40.140.10">
    <property type="entry name" value="Cytidine Deaminase, domain 2"/>
    <property type="match status" value="1"/>
</dbReference>
<protein>
    <submittedName>
        <fullName evidence="6">Guanine deaminase</fullName>
        <ecNumber evidence="6">3.5.4.3</ecNumber>
    </submittedName>
</protein>
<dbReference type="PANTHER" id="PTHR11079:SF161">
    <property type="entry name" value="CMP_DCMP-TYPE DEAMINASE DOMAIN-CONTAINING PROTEIN"/>
    <property type="match status" value="1"/>
</dbReference>
<name>D6Z718_DESAT</name>
<evidence type="ECO:0000313" key="6">
    <source>
        <dbReference type="EMBL" id="ADH87005.1"/>
    </source>
</evidence>
<dbReference type="InParanoid" id="D6Z718"/>
<evidence type="ECO:0000256" key="2">
    <source>
        <dbReference type="ARBA" id="ARBA00022723"/>
    </source>
</evidence>
<dbReference type="PROSITE" id="PS51747">
    <property type="entry name" value="CYT_DCMP_DEAMINASES_2"/>
    <property type="match status" value="1"/>
</dbReference>
<organism evidence="6 7">
    <name type="scientific">Desulfurivibrio alkaliphilus (strain DSM 19089 / UNIQEM U267 / AHT2)</name>
    <dbReference type="NCBI Taxonomy" id="589865"/>
    <lineage>
        <taxon>Bacteria</taxon>
        <taxon>Pseudomonadati</taxon>
        <taxon>Thermodesulfobacteriota</taxon>
        <taxon>Desulfobulbia</taxon>
        <taxon>Desulfobulbales</taxon>
        <taxon>Desulfobulbaceae</taxon>
        <taxon>Desulfurivibrio</taxon>
    </lineage>
</organism>
<sequence>MEHEKFIAATIALAGETMRRGDGGPFAALVVRDHEIIGRGWNRVTSANDPTAHAEVEAIRAACAQVGDFSLAGCTLYVNCEPCPMCLAAAYWAGIEQIYYAADRHDAAAIGFADLHIYEELTRPPAKRSIPTRQLLRDKALPLFKEWQEMPDKILY</sequence>
<reference evidence="7" key="1">
    <citation type="submission" date="2010-02" db="EMBL/GenBank/DDBJ databases">
        <title>Complete sequence of Desulfurivibrio alkaliphilus AHT2.</title>
        <authorList>
            <consortium name="US DOE Joint Genome Institute"/>
            <person name="Pitluck S."/>
            <person name="Chertkov O."/>
            <person name="Detter J.C."/>
            <person name="Han C."/>
            <person name="Tapia R."/>
            <person name="Larimer F."/>
            <person name="Land M."/>
            <person name="Hauser L."/>
            <person name="Kyrpides N."/>
            <person name="Mikhailova N."/>
            <person name="Sorokin D.Y."/>
            <person name="Muyzer G."/>
            <person name="Woyke T."/>
        </authorList>
    </citation>
    <scope>NUCLEOTIDE SEQUENCE [LARGE SCALE GENOMIC DNA]</scope>
    <source>
        <strain evidence="7">DSM 19089 / UNIQEM U267 / AHT2</strain>
    </source>
</reference>
<dbReference type="CDD" id="cd01285">
    <property type="entry name" value="nucleoside_deaminase"/>
    <property type="match status" value="1"/>
</dbReference>
<evidence type="ECO:0000256" key="3">
    <source>
        <dbReference type="ARBA" id="ARBA00022801"/>
    </source>
</evidence>
<dbReference type="GO" id="GO:0008892">
    <property type="term" value="F:guanine deaminase activity"/>
    <property type="evidence" value="ECO:0007669"/>
    <property type="project" value="UniProtKB-EC"/>
</dbReference>
<dbReference type="EMBL" id="CP001940">
    <property type="protein sequence ID" value="ADH87005.1"/>
    <property type="molecule type" value="Genomic_DNA"/>
</dbReference>
<evidence type="ECO:0000256" key="1">
    <source>
        <dbReference type="ARBA" id="ARBA00006576"/>
    </source>
</evidence>
<dbReference type="Proteomes" id="UP000001508">
    <property type="component" value="Chromosome"/>
</dbReference>
<dbReference type="InterPro" id="IPR002125">
    <property type="entry name" value="CMP_dCMP_dom"/>
</dbReference>
<dbReference type="SUPFAM" id="SSF53927">
    <property type="entry name" value="Cytidine deaminase-like"/>
    <property type="match status" value="1"/>
</dbReference>
<dbReference type="GO" id="GO:0046872">
    <property type="term" value="F:metal ion binding"/>
    <property type="evidence" value="ECO:0007669"/>
    <property type="project" value="UniProtKB-KW"/>
</dbReference>
<evidence type="ECO:0000256" key="4">
    <source>
        <dbReference type="ARBA" id="ARBA00022833"/>
    </source>
</evidence>
<dbReference type="GO" id="GO:0047974">
    <property type="term" value="F:guanosine deaminase activity"/>
    <property type="evidence" value="ECO:0007669"/>
    <property type="project" value="TreeGrafter"/>
</dbReference>
<dbReference type="AlphaFoldDB" id="D6Z718"/>